<dbReference type="InterPro" id="IPR009637">
    <property type="entry name" value="GPR107/GPR108-like"/>
</dbReference>
<comment type="subcellular location">
    <subcellularLocation>
        <location evidence="1">Membrane</location>
        <topology evidence="1">Multi-pass membrane protein</topology>
    </subcellularLocation>
</comment>
<evidence type="ECO:0000259" key="7">
    <source>
        <dbReference type="Pfam" id="PF06814"/>
    </source>
</evidence>
<dbReference type="KEGG" id="aqu:105312388"/>
<organism evidence="8 9">
    <name type="scientific">Amphimedon queenslandica</name>
    <name type="common">Sponge</name>
    <dbReference type="NCBI Taxonomy" id="400682"/>
    <lineage>
        <taxon>Eukaryota</taxon>
        <taxon>Metazoa</taxon>
        <taxon>Porifera</taxon>
        <taxon>Demospongiae</taxon>
        <taxon>Heteroscleromorpha</taxon>
        <taxon>Haplosclerida</taxon>
        <taxon>Niphatidae</taxon>
        <taxon>Amphimedon</taxon>
    </lineage>
</organism>
<evidence type="ECO:0000256" key="2">
    <source>
        <dbReference type="ARBA" id="ARBA00022692"/>
    </source>
</evidence>
<proteinExistence type="predicted"/>
<dbReference type="PANTHER" id="PTHR21229:SF1">
    <property type="entry name" value="GH17801P"/>
    <property type="match status" value="1"/>
</dbReference>
<evidence type="ECO:0000313" key="8">
    <source>
        <dbReference type="EnsemblMetazoa" id="XP_019850816.1"/>
    </source>
</evidence>
<dbReference type="RefSeq" id="XP_011403294.1">
    <property type="nucleotide sequence ID" value="XM_011404992.2"/>
</dbReference>
<dbReference type="AlphaFoldDB" id="A0AAN0J271"/>
<keyword evidence="9" id="KW-1185">Reference proteome</keyword>
<evidence type="ECO:0000313" key="9">
    <source>
        <dbReference type="Proteomes" id="UP000007879"/>
    </source>
</evidence>
<dbReference type="GO" id="GO:0042147">
    <property type="term" value="P:retrograde transport, endosome to Golgi"/>
    <property type="evidence" value="ECO:0007669"/>
    <property type="project" value="TreeGrafter"/>
</dbReference>
<feature type="transmembrane region" description="Helical" evidence="6">
    <location>
        <begin position="20"/>
        <end position="41"/>
    </location>
</feature>
<keyword evidence="2 6" id="KW-0812">Transmembrane</keyword>
<name>A0AAN0J271_AMPQE</name>
<dbReference type="InterPro" id="IPR053937">
    <property type="entry name" value="GOST_TM"/>
</dbReference>
<dbReference type="PANTHER" id="PTHR21229">
    <property type="entry name" value="LUNG SEVEN TRANSMEMBRANE RECEPTOR"/>
    <property type="match status" value="1"/>
</dbReference>
<reference evidence="8" key="2">
    <citation type="submission" date="2024-06" db="UniProtKB">
        <authorList>
            <consortium name="EnsemblMetazoa"/>
        </authorList>
    </citation>
    <scope>IDENTIFICATION</scope>
</reference>
<dbReference type="Pfam" id="PF06814">
    <property type="entry name" value="GOST_TM"/>
    <property type="match status" value="1"/>
</dbReference>
<accession>A0AAN0J271</accession>
<keyword evidence="3" id="KW-0732">Signal</keyword>
<feature type="domain" description="GOST seven transmembrane" evidence="7">
    <location>
        <begin position="6"/>
        <end position="123"/>
    </location>
</feature>
<reference evidence="9" key="1">
    <citation type="journal article" date="2010" name="Nature">
        <title>The Amphimedon queenslandica genome and the evolution of animal complexity.</title>
        <authorList>
            <person name="Srivastava M."/>
            <person name="Simakov O."/>
            <person name="Chapman J."/>
            <person name="Fahey B."/>
            <person name="Gauthier M.E."/>
            <person name="Mitros T."/>
            <person name="Richards G.S."/>
            <person name="Conaco C."/>
            <person name="Dacre M."/>
            <person name="Hellsten U."/>
            <person name="Larroux C."/>
            <person name="Putnam N.H."/>
            <person name="Stanke M."/>
            <person name="Adamska M."/>
            <person name="Darling A."/>
            <person name="Degnan S.M."/>
            <person name="Oakley T.H."/>
            <person name="Plachetzki D.C."/>
            <person name="Zhai Y."/>
            <person name="Adamski M."/>
            <person name="Calcino A."/>
            <person name="Cummins S.F."/>
            <person name="Goodstein D.M."/>
            <person name="Harris C."/>
            <person name="Jackson D.J."/>
            <person name="Leys S.P."/>
            <person name="Shu S."/>
            <person name="Woodcroft B.J."/>
            <person name="Vervoort M."/>
            <person name="Kosik K.S."/>
            <person name="Manning G."/>
            <person name="Degnan B.M."/>
            <person name="Rokhsar D.S."/>
        </authorList>
    </citation>
    <scope>NUCLEOTIDE SEQUENCE [LARGE SCALE GENOMIC DNA]</scope>
</reference>
<evidence type="ECO:0000256" key="5">
    <source>
        <dbReference type="ARBA" id="ARBA00023136"/>
    </source>
</evidence>
<dbReference type="EnsemblMetazoa" id="XM_011404992.2">
    <property type="protein sequence ID" value="XP_011403294.1"/>
    <property type="gene ID" value="LOC105312388"/>
</dbReference>
<evidence type="ECO:0000256" key="4">
    <source>
        <dbReference type="ARBA" id="ARBA00022989"/>
    </source>
</evidence>
<feature type="transmembrane region" description="Helical" evidence="6">
    <location>
        <begin position="62"/>
        <end position="84"/>
    </location>
</feature>
<evidence type="ECO:0000256" key="1">
    <source>
        <dbReference type="ARBA" id="ARBA00004141"/>
    </source>
</evidence>
<sequence>MEYILRASKGIGNHGLTTMLTFGLLFLLDTGIVYWIFSALINTRRNLRVRKNTVKLALYNHLGYALIATVIASLTFIIWQFIYITRSNCTNDWREMWLIECFWHMLFCFMLLIVMIIWRPSANKLRFAYSPVSNGDSDEEEQGANKNFETVKMRPVSGKSESTKQQLTSMEAEEDLKWVEQNLPTTAIDKAAQMVLDSEEEVMTTRFEASKLN</sequence>
<dbReference type="GO" id="GO:0005829">
    <property type="term" value="C:cytosol"/>
    <property type="evidence" value="ECO:0007669"/>
    <property type="project" value="GOC"/>
</dbReference>
<evidence type="ECO:0000256" key="6">
    <source>
        <dbReference type="SAM" id="Phobius"/>
    </source>
</evidence>
<dbReference type="Proteomes" id="UP000007879">
    <property type="component" value="Unassembled WGS sequence"/>
</dbReference>
<dbReference type="EnsemblMetazoa" id="XM_019995257.1">
    <property type="protein sequence ID" value="XP_019850816.1"/>
    <property type="gene ID" value="LOC105312388"/>
</dbReference>
<dbReference type="RefSeq" id="XP_019850816.1">
    <property type="nucleotide sequence ID" value="XM_019995257.1"/>
</dbReference>
<evidence type="ECO:0000256" key="3">
    <source>
        <dbReference type="ARBA" id="ARBA00022729"/>
    </source>
</evidence>
<dbReference type="GO" id="GO:0016020">
    <property type="term" value="C:membrane"/>
    <property type="evidence" value="ECO:0007669"/>
    <property type="project" value="UniProtKB-SubCell"/>
</dbReference>
<dbReference type="GO" id="GO:0005794">
    <property type="term" value="C:Golgi apparatus"/>
    <property type="evidence" value="ECO:0007669"/>
    <property type="project" value="TreeGrafter"/>
</dbReference>
<dbReference type="GeneID" id="105312388"/>
<keyword evidence="4 6" id="KW-1133">Transmembrane helix</keyword>
<keyword evidence="5 6" id="KW-0472">Membrane</keyword>
<protein>
    <recommendedName>
        <fullName evidence="7">GOST seven transmembrane domain-containing protein</fullName>
    </recommendedName>
</protein>
<feature type="transmembrane region" description="Helical" evidence="6">
    <location>
        <begin position="96"/>
        <end position="118"/>
    </location>
</feature>